<reference evidence="2 3" key="1">
    <citation type="submission" date="2015-12" db="EMBL/GenBank/DDBJ databases">
        <title>The genome of Folsomia candida.</title>
        <authorList>
            <person name="Faddeeva A."/>
            <person name="Derks M.F."/>
            <person name="Anvar Y."/>
            <person name="Smit S."/>
            <person name="Van Straalen N."/>
            <person name="Roelofs D."/>
        </authorList>
    </citation>
    <scope>NUCLEOTIDE SEQUENCE [LARGE SCALE GENOMIC DNA]</scope>
    <source>
        <strain evidence="2 3">VU population</strain>
        <tissue evidence="2">Whole body</tissue>
    </source>
</reference>
<evidence type="ECO:0000313" key="3">
    <source>
        <dbReference type="Proteomes" id="UP000198287"/>
    </source>
</evidence>
<comment type="caution">
    <text evidence="2">The sequence shown here is derived from an EMBL/GenBank/DDBJ whole genome shotgun (WGS) entry which is preliminary data.</text>
</comment>
<evidence type="ECO:0000313" key="2">
    <source>
        <dbReference type="EMBL" id="OXA55918.1"/>
    </source>
</evidence>
<protein>
    <submittedName>
        <fullName evidence="2">Putative serine/threonine-protein kinase B12</fullName>
    </submittedName>
</protein>
<dbReference type="OrthoDB" id="5979581at2759"/>
<evidence type="ECO:0000259" key="1">
    <source>
        <dbReference type="PROSITE" id="PS50011"/>
    </source>
</evidence>
<dbReference type="STRING" id="158441.A0A226EF91"/>
<dbReference type="PROSITE" id="PS50011">
    <property type="entry name" value="PROTEIN_KINASE_DOM"/>
    <property type="match status" value="1"/>
</dbReference>
<keyword evidence="2" id="KW-0418">Kinase</keyword>
<sequence length="274" mass="31522">MALSRRIMEIVPREEPLLKRYKILVWGPSYSSAMALDTKNNSVVFINIATRECRMTKVRKEKNILLKLTSDKTNKFFQHTHIGLPEILDYKTVRQRTASASGETVNYLVLKNAGKSLEILHDQEKMTFTISEMSKLAVHLIDILEYVHHTGLIHGDIHARNVVVAGDLRTDDYRITLIEFKNGGRYKRGEDHIAEIYLDRDENSYRSYCSSNIYGLTQSRKHDLEMVGLMLIELRGGRLPCRQAKVKKGTRKERLAIMETSRFTMLKDSCKASS</sequence>
<dbReference type="AlphaFoldDB" id="A0A226EF91"/>
<dbReference type="GO" id="GO:0005524">
    <property type="term" value="F:ATP binding"/>
    <property type="evidence" value="ECO:0007669"/>
    <property type="project" value="InterPro"/>
</dbReference>
<dbReference type="PANTHER" id="PTHR11909">
    <property type="entry name" value="CASEIN KINASE-RELATED"/>
    <property type="match status" value="1"/>
</dbReference>
<keyword evidence="2" id="KW-0808">Transferase</keyword>
<gene>
    <name evidence="2" type="ORF">Fcan01_09490</name>
</gene>
<dbReference type="GO" id="GO:0004672">
    <property type="term" value="F:protein kinase activity"/>
    <property type="evidence" value="ECO:0007669"/>
    <property type="project" value="InterPro"/>
</dbReference>
<dbReference type="Gene3D" id="1.10.510.10">
    <property type="entry name" value="Transferase(Phosphotransferase) domain 1"/>
    <property type="match status" value="1"/>
</dbReference>
<dbReference type="InterPro" id="IPR000719">
    <property type="entry name" value="Prot_kinase_dom"/>
</dbReference>
<name>A0A226EF91_FOLCA</name>
<feature type="domain" description="Protein kinase" evidence="1">
    <location>
        <begin position="18"/>
        <end position="274"/>
    </location>
</feature>
<proteinExistence type="predicted"/>
<dbReference type="InterPro" id="IPR011009">
    <property type="entry name" value="Kinase-like_dom_sf"/>
</dbReference>
<accession>A0A226EF91</accession>
<dbReference type="Proteomes" id="UP000198287">
    <property type="component" value="Unassembled WGS sequence"/>
</dbReference>
<dbReference type="EMBL" id="LNIX01000004">
    <property type="protein sequence ID" value="OXA55918.1"/>
    <property type="molecule type" value="Genomic_DNA"/>
</dbReference>
<keyword evidence="3" id="KW-1185">Reference proteome</keyword>
<organism evidence="2 3">
    <name type="scientific">Folsomia candida</name>
    <name type="common">Springtail</name>
    <dbReference type="NCBI Taxonomy" id="158441"/>
    <lineage>
        <taxon>Eukaryota</taxon>
        <taxon>Metazoa</taxon>
        <taxon>Ecdysozoa</taxon>
        <taxon>Arthropoda</taxon>
        <taxon>Hexapoda</taxon>
        <taxon>Collembola</taxon>
        <taxon>Entomobryomorpha</taxon>
        <taxon>Isotomoidea</taxon>
        <taxon>Isotomidae</taxon>
        <taxon>Proisotominae</taxon>
        <taxon>Folsomia</taxon>
    </lineage>
</organism>
<dbReference type="SUPFAM" id="SSF56112">
    <property type="entry name" value="Protein kinase-like (PK-like)"/>
    <property type="match status" value="1"/>
</dbReference>
<dbReference type="InterPro" id="IPR050235">
    <property type="entry name" value="CK1_Ser-Thr_kinase"/>
</dbReference>